<dbReference type="AlphaFoldDB" id="A0ABD3DAZ6"/>
<evidence type="ECO:0000313" key="1">
    <source>
        <dbReference type="EMBL" id="KAL3638404.1"/>
    </source>
</evidence>
<protein>
    <submittedName>
        <fullName evidence="1">Uncharacterized protein</fullName>
    </submittedName>
</protein>
<dbReference type="Proteomes" id="UP001632038">
    <property type="component" value="Unassembled WGS sequence"/>
</dbReference>
<evidence type="ECO:0000313" key="2">
    <source>
        <dbReference type="Proteomes" id="UP001632038"/>
    </source>
</evidence>
<reference evidence="2" key="1">
    <citation type="journal article" date="2024" name="IScience">
        <title>Strigolactones Initiate the Formation of Haustorium-like Structures in Castilleja.</title>
        <authorList>
            <person name="Buerger M."/>
            <person name="Peterson D."/>
            <person name="Chory J."/>
        </authorList>
    </citation>
    <scope>NUCLEOTIDE SEQUENCE [LARGE SCALE GENOMIC DNA]</scope>
</reference>
<proteinExistence type="predicted"/>
<organism evidence="1 2">
    <name type="scientific">Castilleja foliolosa</name>
    <dbReference type="NCBI Taxonomy" id="1961234"/>
    <lineage>
        <taxon>Eukaryota</taxon>
        <taxon>Viridiplantae</taxon>
        <taxon>Streptophyta</taxon>
        <taxon>Embryophyta</taxon>
        <taxon>Tracheophyta</taxon>
        <taxon>Spermatophyta</taxon>
        <taxon>Magnoliopsida</taxon>
        <taxon>eudicotyledons</taxon>
        <taxon>Gunneridae</taxon>
        <taxon>Pentapetalae</taxon>
        <taxon>asterids</taxon>
        <taxon>lamiids</taxon>
        <taxon>Lamiales</taxon>
        <taxon>Orobanchaceae</taxon>
        <taxon>Pedicularideae</taxon>
        <taxon>Castillejinae</taxon>
        <taxon>Castilleja</taxon>
    </lineage>
</organism>
<dbReference type="EMBL" id="JAVIJP010000019">
    <property type="protein sequence ID" value="KAL3638404.1"/>
    <property type="molecule type" value="Genomic_DNA"/>
</dbReference>
<accession>A0ABD3DAZ6</accession>
<gene>
    <name evidence="1" type="ORF">CASFOL_017775</name>
</gene>
<name>A0ABD3DAZ6_9LAMI</name>
<comment type="caution">
    <text evidence="1">The sequence shown here is derived from an EMBL/GenBank/DDBJ whole genome shotgun (WGS) entry which is preliminary data.</text>
</comment>
<keyword evidence="2" id="KW-1185">Reference proteome</keyword>
<sequence length="45" mass="5465">METRAFFATELHAVKSAKVTDWFDQRLRRGQRRQEILGLEEKLRF</sequence>